<dbReference type="OrthoDB" id="1433018at2"/>
<dbReference type="Pfam" id="PF02566">
    <property type="entry name" value="OsmC"/>
    <property type="match status" value="1"/>
</dbReference>
<keyword evidence="2" id="KW-1185">Reference proteome</keyword>
<dbReference type="Gene3D" id="3.30.300.20">
    <property type="match status" value="1"/>
</dbReference>
<dbReference type="SUPFAM" id="SSF82784">
    <property type="entry name" value="OsmC-like"/>
    <property type="match status" value="1"/>
</dbReference>
<dbReference type="PANTHER" id="PTHR39624:SF2">
    <property type="entry name" value="OSMC-LIKE PROTEIN"/>
    <property type="match status" value="1"/>
</dbReference>
<dbReference type="InterPro" id="IPR015946">
    <property type="entry name" value="KH_dom-like_a/b"/>
</dbReference>
<organism evidence="1 2">
    <name type="scientific">Bryocella elongata</name>
    <dbReference type="NCBI Taxonomy" id="863522"/>
    <lineage>
        <taxon>Bacteria</taxon>
        <taxon>Pseudomonadati</taxon>
        <taxon>Acidobacteriota</taxon>
        <taxon>Terriglobia</taxon>
        <taxon>Terriglobales</taxon>
        <taxon>Acidobacteriaceae</taxon>
        <taxon>Bryocella</taxon>
    </lineage>
</organism>
<dbReference type="EMBL" id="FNVA01000005">
    <property type="protein sequence ID" value="SEG45462.1"/>
    <property type="molecule type" value="Genomic_DNA"/>
</dbReference>
<dbReference type="InterPro" id="IPR036102">
    <property type="entry name" value="OsmC/Ohrsf"/>
</dbReference>
<dbReference type="PANTHER" id="PTHR39624">
    <property type="entry name" value="PROTEIN INVOLVED IN RIMO-MEDIATED BETA-METHYLTHIOLATION OF RIBOSOMAL PROTEIN S12 YCAO"/>
    <property type="match status" value="1"/>
</dbReference>
<protein>
    <submittedName>
        <fullName evidence="1">Uncharacterized OsmC-related protein</fullName>
    </submittedName>
</protein>
<dbReference type="AlphaFoldDB" id="A0A1H6AAR9"/>
<accession>A0A1H6AAR9</accession>
<dbReference type="InterPro" id="IPR003718">
    <property type="entry name" value="OsmC/Ohr_fam"/>
</dbReference>
<dbReference type="RefSeq" id="WP_103933879.1">
    <property type="nucleotide sequence ID" value="NZ_FNVA01000005.1"/>
</dbReference>
<dbReference type="Proteomes" id="UP000236728">
    <property type="component" value="Unassembled WGS sequence"/>
</dbReference>
<name>A0A1H6AAR9_9BACT</name>
<sequence>MKIEIQHMGDVQFSIATRGHVIYSDQPEDNKGYDEAMTPPEIFLGALGACAAYYAVDYLKRNKLPFEGTHVTAHAEKAKNPARLGEISMHVTVPEGLSEEHRKGVHAAVEKCILHNTLTHPPQIKTIIG</sequence>
<evidence type="ECO:0000313" key="2">
    <source>
        <dbReference type="Proteomes" id="UP000236728"/>
    </source>
</evidence>
<proteinExistence type="predicted"/>
<evidence type="ECO:0000313" key="1">
    <source>
        <dbReference type="EMBL" id="SEG45462.1"/>
    </source>
</evidence>
<gene>
    <name evidence="1" type="ORF">SAMN05421819_3017</name>
</gene>
<reference evidence="1 2" key="1">
    <citation type="submission" date="2016-10" db="EMBL/GenBank/DDBJ databases">
        <authorList>
            <person name="de Groot N.N."/>
        </authorList>
    </citation>
    <scope>NUCLEOTIDE SEQUENCE [LARGE SCALE GENOMIC DNA]</scope>
    <source>
        <strain evidence="1 2">DSM 22489</strain>
    </source>
</reference>